<keyword evidence="7 10" id="KW-1133">Transmembrane helix</keyword>
<feature type="transmembrane region" description="Helical" evidence="10">
    <location>
        <begin position="29"/>
        <end position="54"/>
    </location>
</feature>
<proteinExistence type="inferred from homology"/>
<comment type="caution">
    <text evidence="12">The sequence shown here is derived from an EMBL/GenBank/DDBJ whole genome shotgun (WGS) entry which is preliminary data.</text>
</comment>
<evidence type="ECO:0000313" key="13">
    <source>
        <dbReference type="Proteomes" id="UP001177140"/>
    </source>
</evidence>
<dbReference type="GO" id="GO:0046961">
    <property type="term" value="F:proton-transporting ATPase activity, rotational mechanism"/>
    <property type="evidence" value="ECO:0007669"/>
    <property type="project" value="InterPro"/>
</dbReference>
<dbReference type="InterPro" id="IPR011555">
    <property type="entry name" value="ATPase_proteolipid_su_C_euk"/>
</dbReference>
<evidence type="ECO:0000256" key="5">
    <source>
        <dbReference type="ARBA" id="ARBA00022692"/>
    </source>
</evidence>
<dbReference type="PRINTS" id="PR00122">
    <property type="entry name" value="VACATPASE"/>
</dbReference>
<evidence type="ECO:0000259" key="11">
    <source>
        <dbReference type="Pfam" id="PF00137"/>
    </source>
</evidence>
<evidence type="ECO:0000256" key="10">
    <source>
        <dbReference type="RuleBase" id="RU363060"/>
    </source>
</evidence>
<evidence type="ECO:0000256" key="1">
    <source>
        <dbReference type="ARBA" id="ARBA00004128"/>
    </source>
</evidence>
<comment type="function">
    <text evidence="10">Proton-conducting pore forming subunit of the membrane integral V0 complex of vacuolar ATPase. V-ATPase is responsible for acidifying a variety of intracellular compartments in eukaryotic cells.</text>
</comment>
<keyword evidence="4 10" id="KW-0926">Vacuole</keyword>
<evidence type="ECO:0000256" key="2">
    <source>
        <dbReference type="ARBA" id="ARBA00007296"/>
    </source>
</evidence>
<evidence type="ECO:0000256" key="7">
    <source>
        <dbReference type="ARBA" id="ARBA00022989"/>
    </source>
</evidence>
<reference evidence="12" key="1">
    <citation type="submission" date="2022-03" db="EMBL/GenBank/DDBJ databases">
        <title>A functionally conserved STORR gene fusion in Papaver species that diverged 16.8 million years ago.</title>
        <authorList>
            <person name="Catania T."/>
        </authorList>
    </citation>
    <scope>NUCLEOTIDE SEQUENCE</scope>
    <source>
        <strain evidence="12">S-191538</strain>
    </source>
</reference>
<keyword evidence="9 10" id="KW-0472">Membrane</keyword>
<dbReference type="InterPro" id="IPR035921">
    <property type="entry name" value="F/V-ATP_Csub_sf"/>
</dbReference>
<keyword evidence="5 10" id="KW-0812">Transmembrane</keyword>
<gene>
    <name evidence="12" type="ORF">MKW94_010661</name>
</gene>
<dbReference type="EMBL" id="JAJJMA010240248">
    <property type="protein sequence ID" value="MCL7042859.1"/>
    <property type="molecule type" value="Genomic_DNA"/>
</dbReference>
<dbReference type="GO" id="GO:0005774">
    <property type="term" value="C:vacuolar membrane"/>
    <property type="evidence" value="ECO:0007669"/>
    <property type="project" value="UniProtKB-SubCell"/>
</dbReference>
<evidence type="ECO:0000256" key="6">
    <source>
        <dbReference type="ARBA" id="ARBA00022781"/>
    </source>
</evidence>
<name>A0AA41VKI3_PAPNU</name>
<dbReference type="Gene3D" id="1.20.120.610">
    <property type="entry name" value="lithium bound rotor ring of v- atpase"/>
    <property type="match status" value="1"/>
</dbReference>
<dbReference type="NCBIfam" id="TIGR01100">
    <property type="entry name" value="V_ATP_synt_C"/>
    <property type="match status" value="1"/>
</dbReference>
<accession>A0AA41VKI3</accession>
<comment type="similarity">
    <text evidence="2 10">Belongs to the V-ATPase proteolipid subunit family.</text>
</comment>
<dbReference type="Pfam" id="PF00137">
    <property type="entry name" value="ATP-synt_C"/>
    <property type="match status" value="1"/>
</dbReference>
<dbReference type="InterPro" id="IPR000245">
    <property type="entry name" value="ATPase_proteolipid_csu"/>
</dbReference>
<evidence type="ECO:0000256" key="3">
    <source>
        <dbReference type="ARBA" id="ARBA00022448"/>
    </source>
</evidence>
<evidence type="ECO:0000256" key="8">
    <source>
        <dbReference type="ARBA" id="ARBA00023065"/>
    </source>
</evidence>
<sequence>MGAAYGTTKSGVRVAPMGAMIPELVMKSIVPVVMAGVSRIYSLIIAVIISTGIYPKAKSYYLFDGYAHLSSGLAGGLAGLSAGMAIRIVGDAGVSIGSDLSGK</sequence>
<protein>
    <recommendedName>
        <fullName evidence="10">V-type proton ATPase proteolipid subunit</fullName>
    </recommendedName>
</protein>
<feature type="domain" description="V-ATPase proteolipid subunit C-like" evidence="11">
    <location>
        <begin position="1"/>
        <end position="49"/>
    </location>
</feature>
<dbReference type="InterPro" id="IPR002379">
    <property type="entry name" value="ATPase_proteolipid_c-like_dom"/>
</dbReference>
<comment type="caution">
    <text evidence="10">Lacks conserved residue(s) required for the propagation of feature annotation.</text>
</comment>
<dbReference type="GO" id="GO:0033179">
    <property type="term" value="C:proton-transporting V-type ATPase, V0 domain"/>
    <property type="evidence" value="ECO:0007669"/>
    <property type="project" value="InterPro"/>
</dbReference>
<comment type="subunit">
    <text evidence="10">V-ATPase is a heteromultimeric enzyme composed of a peripheral catalytic V1 complex attached to an integral membrane V0 proton pore complex.</text>
</comment>
<dbReference type="AlphaFoldDB" id="A0AA41VKI3"/>
<keyword evidence="3 10" id="KW-0813">Transport</keyword>
<keyword evidence="6 10" id="KW-0375">Hydrogen ion transport</keyword>
<evidence type="ECO:0000256" key="4">
    <source>
        <dbReference type="ARBA" id="ARBA00022554"/>
    </source>
</evidence>
<dbReference type="Proteomes" id="UP001177140">
    <property type="component" value="Unassembled WGS sequence"/>
</dbReference>
<comment type="subcellular location">
    <subcellularLocation>
        <location evidence="1 10">Vacuole membrane</location>
        <topology evidence="1 10">Multi-pass membrane protein</topology>
    </subcellularLocation>
</comment>
<evidence type="ECO:0000313" key="12">
    <source>
        <dbReference type="EMBL" id="MCL7042859.1"/>
    </source>
</evidence>
<keyword evidence="13" id="KW-1185">Reference proteome</keyword>
<organism evidence="12 13">
    <name type="scientific">Papaver nudicaule</name>
    <name type="common">Iceland poppy</name>
    <dbReference type="NCBI Taxonomy" id="74823"/>
    <lineage>
        <taxon>Eukaryota</taxon>
        <taxon>Viridiplantae</taxon>
        <taxon>Streptophyta</taxon>
        <taxon>Embryophyta</taxon>
        <taxon>Tracheophyta</taxon>
        <taxon>Spermatophyta</taxon>
        <taxon>Magnoliopsida</taxon>
        <taxon>Ranunculales</taxon>
        <taxon>Papaveraceae</taxon>
        <taxon>Papaveroideae</taxon>
        <taxon>Papaver</taxon>
    </lineage>
</organism>
<feature type="transmembrane region" description="Helical" evidence="10">
    <location>
        <begin position="66"/>
        <end position="89"/>
    </location>
</feature>
<evidence type="ECO:0000256" key="9">
    <source>
        <dbReference type="ARBA" id="ARBA00023136"/>
    </source>
</evidence>
<dbReference type="PANTHER" id="PTHR10263">
    <property type="entry name" value="V-TYPE PROTON ATPASE PROTEOLIPID SUBUNIT"/>
    <property type="match status" value="1"/>
</dbReference>
<keyword evidence="8 10" id="KW-0406">Ion transport</keyword>